<evidence type="ECO:0000256" key="3">
    <source>
        <dbReference type="ARBA" id="ARBA00022729"/>
    </source>
</evidence>
<protein>
    <submittedName>
        <fullName evidence="8">LPXTG cell wall anchor domain-containing protein</fullName>
    </submittedName>
</protein>
<keyword evidence="3 6" id="KW-0732">Signal</keyword>
<dbReference type="Proteomes" id="UP000609874">
    <property type="component" value="Unassembled WGS sequence"/>
</dbReference>
<dbReference type="InterPro" id="IPR019931">
    <property type="entry name" value="LPXTG_anchor"/>
</dbReference>
<evidence type="ECO:0000256" key="2">
    <source>
        <dbReference type="ARBA" id="ARBA00022525"/>
    </source>
</evidence>
<gene>
    <name evidence="8" type="ORF">H9639_12275</name>
</gene>
<reference evidence="8 9" key="1">
    <citation type="submission" date="2020-08" db="EMBL/GenBank/DDBJ databases">
        <title>A Genomic Blueprint of the Chicken Gut Microbiome.</title>
        <authorList>
            <person name="Gilroy R."/>
            <person name="Ravi A."/>
            <person name="Getino M."/>
            <person name="Pursley I."/>
            <person name="Horton D.L."/>
            <person name="Alikhan N.-F."/>
            <person name="Baker D."/>
            <person name="Gharbi K."/>
            <person name="Hall N."/>
            <person name="Watson M."/>
            <person name="Adriaenssens E.M."/>
            <person name="Foster-Nyarko E."/>
            <person name="Jarju S."/>
            <person name="Secka A."/>
            <person name="Antonio M."/>
            <person name="Oren A."/>
            <person name="Chaudhuri R."/>
            <person name="La Ragione R.M."/>
            <person name="Hildebrand F."/>
            <person name="Pallen M.J."/>
        </authorList>
    </citation>
    <scope>NUCLEOTIDE SEQUENCE [LARGE SCALE GENOMIC DNA]</scope>
    <source>
        <strain evidence="8 9">Sa2CUA1</strain>
    </source>
</reference>
<keyword evidence="1" id="KW-0134">Cell wall</keyword>
<accession>A0ABR8UUK8</accession>
<feature type="signal peptide" evidence="6">
    <location>
        <begin position="1"/>
        <end position="24"/>
    </location>
</feature>
<dbReference type="RefSeq" id="WP_191808353.1">
    <property type="nucleotide sequence ID" value="NZ_JACSQD010000005.1"/>
</dbReference>
<feature type="transmembrane region" description="Helical" evidence="5">
    <location>
        <begin position="168"/>
        <end position="189"/>
    </location>
</feature>
<evidence type="ECO:0000256" key="6">
    <source>
        <dbReference type="SAM" id="SignalP"/>
    </source>
</evidence>
<keyword evidence="5" id="KW-1133">Transmembrane helix</keyword>
<comment type="caution">
    <text evidence="8">The sequence shown here is derived from an EMBL/GenBank/DDBJ whole genome shotgun (WGS) entry which is preliminary data.</text>
</comment>
<dbReference type="EMBL" id="JACSQD010000005">
    <property type="protein sequence ID" value="MBD7996075.1"/>
    <property type="molecule type" value="Genomic_DNA"/>
</dbReference>
<evidence type="ECO:0000313" key="8">
    <source>
        <dbReference type="EMBL" id="MBD7996075.1"/>
    </source>
</evidence>
<keyword evidence="5" id="KW-0472">Membrane</keyword>
<dbReference type="PROSITE" id="PS50847">
    <property type="entry name" value="GRAM_POS_ANCHORING"/>
    <property type="match status" value="1"/>
</dbReference>
<evidence type="ECO:0000313" key="9">
    <source>
        <dbReference type="Proteomes" id="UP000609874"/>
    </source>
</evidence>
<organism evidence="8 9">
    <name type="scientific">Arthrobacter gallicola</name>
    <dbReference type="NCBI Taxonomy" id="2762225"/>
    <lineage>
        <taxon>Bacteria</taxon>
        <taxon>Bacillati</taxon>
        <taxon>Actinomycetota</taxon>
        <taxon>Actinomycetes</taxon>
        <taxon>Micrococcales</taxon>
        <taxon>Micrococcaceae</taxon>
        <taxon>Arthrobacter</taxon>
    </lineage>
</organism>
<sequence>MKKAASTLALAGALTLTGATAAVANEYPAPPASVSGMVCAAVADPGGLVDFSGSGATPGEIIDITVDFSNNPNTVSGTGVNGLIILNQRVAALTATAAADGVFKTDIRLGEAGTYALTGVARDSGRTYTATVAAVPGAGPTPCDKRAAAATGPAAGAVLASTGADSNVFLWGAAGALALGAGVVSVAVVRRKKDV</sequence>
<evidence type="ECO:0000256" key="5">
    <source>
        <dbReference type="SAM" id="Phobius"/>
    </source>
</evidence>
<keyword evidence="5" id="KW-0812">Transmembrane</keyword>
<feature type="chain" id="PRO_5045441058" evidence="6">
    <location>
        <begin position="25"/>
        <end position="195"/>
    </location>
</feature>
<feature type="domain" description="Gram-positive cocci surface proteins LPxTG" evidence="7">
    <location>
        <begin position="159"/>
        <end position="195"/>
    </location>
</feature>
<evidence type="ECO:0000256" key="4">
    <source>
        <dbReference type="ARBA" id="ARBA00023088"/>
    </source>
</evidence>
<evidence type="ECO:0000259" key="7">
    <source>
        <dbReference type="PROSITE" id="PS50847"/>
    </source>
</evidence>
<keyword evidence="9" id="KW-1185">Reference proteome</keyword>
<dbReference type="NCBIfam" id="TIGR01167">
    <property type="entry name" value="LPXTG_anchor"/>
    <property type="match status" value="1"/>
</dbReference>
<keyword evidence="2" id="KW-0964">Secreted</keyword>
<evidence type="ECO:0000256" key="1">
    <source>
        <dbReference type="ARBA" id="ARBA00022512"/>
    </source>
</evidence>
<name>A0ABR8UUK8_9MICC</name>
<proteinExistence type="predicted"/>
<keyword evidence="4" id="KW-0572">Peptidoglycan-anchor</keyword>